<evidence type="ECO:0000256" key="1">
    <source>
        <dbReference type="SAM" id="SignalP"/>
    </source>
</evidence>
<sequence>MNTQRLRVKRALAGVVAAAALSGLPVVTSTAHADPSCSVSASGSVANNNALTVTVKSNPCGRQVRAWVECVTATGYTSQKTSGSTTGTGTLRVDCGTAYVNRSGHEVYVSGQGWTRYVY</sequence>
<dbReference type="RefSeq" id="WP_315877271.1">
    <property type="nucleotide sequence ID" value="NZ_JAWCTQ010000008.1"/>
</dbReference>
<evidence type="ECO:0000313" key="2">
    <source>
        <dbReference type="EMBL" id="MDT9682183.1"/>
    </source>
</evidence>
<feature type="chain" id="PRO_5045253502" description="Secreted protein" evidence="1">
    <location>
        <begin position="34"/>
        <end position="119"/>
    </location>
</feature>
<evidence type="ECO:0008006" key="4">
    <source>
        <dbReference type="Google" id="ProtNLM"/>
    </source>
</evidence>
<organism evidence="2 3">
    <name type="scientific">Streptomyces tamarix</name>
    <dbReference type="NCBI Taxonomy" id="3078565"/>
    <lineage>
        <taxon>Bacteria</taxon>
        <taxon>Bacillati</taxon>
        <taxon>Actinomycetota</taxon>
        <taxon>Actinomycetes</taxon>
        <taxon>Kitasatosporales</taxon>
        <taxon>Streptomycetaceae</taxon>
        <taxon>Streptomyces</taxon>
    </lineage>
</organism>
<accession>A0ABU3QI34</accession>
<protein>
    <recommendedName>
        <fullName evidence="4">Secreted protein</fullName>
    </recommendedName>
</protein>
<feature type="signal peptide" evidence="1">
    <location>
        <begin position="1"/>
        <end position="33"/>
    </location>
</feature>
<keyword evidence="3" id="KW-1185">Reference proteome</keyword>
<keyword evidence="1" id="KW-0732">Signal</keyword>
<gene>
    <name evidence="2" type="ORF">RND61_08865</name>
</gene>
<comment type="caution">
    <text evidence="2">The sequence shown here is derived from an EMBL/GenBank/DDBJ whole genome shotgun (WGS) entry which is preliminary data.</text>
</comment>
<reference evidence="2 3" key="1">
    <citation type="submission" date="2023-09" db="EMBL/GenBank/DDBJ databases">
        <title>Streptomyces sp. nov.: A antagonism against Alternaria gaisen Producing Streptochlin, Isolated from Tamarix root soil.</title>
        <authorList>
            <person name="Chen Y."/>
        </authorList>
    </citation>
    <scope>NUCLEOTIDE SEQUENCE [LARGE SCALE GENOMIC DNA]</scope>
    <source>
        <strain evidence="2 3">TRM76323</strain>
    </source>
</reference>
<evidence type="ECO:0000313" key="3">
    <source>
        <dbReference type="Proteomes" id="UP001250181"/>
    </source>
</evidence>
<dbReference type="EMBL" id="JAWCTQ010000008">
    <property type="protein sequence ID" value="MDT9682183.1"/>
    <property type="molecule type" value="Genomic_DNA"/>
</dbReference>
<proteinExistence type="predicted"/>
<name>A0ABU3QI34_9ACTN</name>
<dbReference type="Proteomes" id="UP001250181">
    <property type="component" value="Unassembled WGS sequence"/>
</dbReference>